<proteinExistence type="predicted"/>
<dbReference type="PROSITE" id="PS50893">
    <property type="entry name" value="ABC_TRANSPORTER_2"/>
    <property type="match status" value="2"/>
</dbReference>
<dbReference type="Gene3D" id="3.40.50.300">
    <property type="entry name" value="P-loop containing nucleotide triphosphate hydrolases"/>
    <property type="match status" value="2"/>
</dbReference>
<protein>
    <submittedName>
        <fullName evidence="6">ABC-F family ATP-binding cassette domain-containing protein</fullName>
    </submittedName>
</protein>
<evidence type="ECO:0000259" key="5">
    <source>
        <dbReference type="PROSITE" id="PS50893"/>
    </source>
</evidence>
<dbReference type="GO" id="GO:0003677">
    <property type="term" value="F:DNA binding"/>
    <property type="evidence" value="ECO:0007669"/>
    <property type="project" value="InterPro"/>
</dbReference>
<dbReference type="EMBL" id="JAIWJX010000002">
    <property type="protein sequence ID" value="MCK6255709.1"/>
    <property type="molecule type" value="Genomic_DNA"/>
</dbReference>
<dbReference type="CDD" id="cd03221">
    <property type="entry name" value="ABCF_EF-3"/>
    <property type="match status" value="2"/>
</dbReference>
<dbReference type="PROSITE" id="PS00211">
    <property type="entry name" value="ABC_TRANSPORTER_1"/>
    <property type="match status" value="1"/>
</dbReference>
<dbReference type="InterPro" id="IPR017871">
    <property type="entry name" value="ABC_transporter-like_CS"/>
</dbReference>
<dbReference type="Pfam" id="PF00005">
    <property type="entry name" value="ABC_tran"/>
    <property type="match status" value="2"/>
</dbReference>
<organism evidence="6 7">
    <name type="scientific">Fictibacillus marinisediminis</name>
    <dbReference type="NCBI Taxonomy" id="2878389"/>
    <lineage>
        <taxon>Bacteria</taxon>
        <taxon>Bacillati</taxon>
        <taxon>Bacillota</taxon>
        <taxon>Bacilli</taxon>
        <taxon>Bacillales</taxon>
        <taxon>Fictibacillaceae</taxon>
        <taxon>Fictibacillus</taxon>
    </lineage>
</organism>
<keyword evidence="3 6" id="KW-0067">ATP-binding</keyword>
<dbReference type="SMART" id="SM00382">
    <property type="entry name" value="AAA"/>
    <property type="match status" value="2"/>
</dbReference>
<dbReference type="Proteomes" id="UP001139011">
    <property type="component" value="Unassembled WGS sequence"/>
</dbReference>
<dbReference type="Pfam" id="PF12848">
    <property type="entry name" value="ABC_tran_Xtn"/>
    <property type="match status" value="1"/>
</dbReference>
<dbReference type="InterPro" id="IPR032524">
    <property type="entry name" value="ABC_tran_C"/>
</dbReference>
<dbReference type="InterPro" id="IPR037118">
    <property type="entry name" value="Val-tRNA_synth_C_sf"/>
</dbReference>
<keyword evidence="2" id="KW-0547">Nucleotide-binding</keyword>
<evidence type="ECO:0000256" key="4">
    <source>
        <dbReference type="SAM" id="Coils"/>
    </source>
</evidence>
<feature type="domain" description="ABC transporter" evidence="5">
    <location>
        <begin position="319"/>
        <end position="537"/>
    </location>
</feature>
<dbReference type="Pfam" id="PF16326">
    <property type="entry name" value="ABC_tran_CTD"/>
    <property type="match status" value="1"/>
</dbReference>
<gene>
    <name evidence="6" type="ORF">LCY76_03610</name>
</gene>
<dbReference type="GO" id="GO:0005524">
    <property type="term" value="F:ATP binding"/>
    <property type="evidence" value="ECO:0007669"/>
    <property type="project" value="UniProtKB-KW"/>
</dbReference>
<keyword evidence="1" id="KW-0677">Repeat</keyword>
<dbReference type="AlphaFoldDB" id="A0A9X1X840"/>
<keyword evidence="4" id="KW-0175">Coiled coil</keyword>
<dbReference type="InterPro" id="IPR032781">
    <property type="entry name" value="ABC_tran_Xtn"/>
</dbReference>
<feature type="coiled-coil region" evidence="4">
    <location>
        <begin position="566"/>
        <end position="631"/>
    </location>
</feature>
<evidence type="ECO:0000256" key="2">
    <source>
        <dbReference type="ARBA" id="ARBA00022741"/>
    </source>
</evidence>
<keyword evidence="7" id="KW-1185">Reference proteome</keyword>
<reference evidence="6" key="1">
    <citation type="submission" date="2021-09" db="EMBL/GenBank/DDBJ databases">
        <title>Genome analysis of Fictibacillus sp. KIGAM418 isolated from marine sediment.</title>
        <authorList>
            <person name="Seo M.-J."/>
            <person name="Cho E.-S."/>
            <person name="Hwang C.Y."/>
        </authorList>
    </citation>
    <scope>NUCLEOTIDE SEQUENCE</scope>
    <source>
        <strain evidence="6">KIGAM418</strain>
    </source>
</reference>
<dbReference type="FunFam" id="3.40.50.300:FF:000309">
    <property type="entry name" value="ABC transporter ATP-binding protein"/>
    <property type="match status" value="1"/>
</dbReference>
<feature type="coiled-coil region" evidence="4">
    <location>
        <begin position="241"/>
        <end position="268"/>
    </location>
</feature>
<dbReference type="PANTHER" id="PTHR42855">
    <property type="entry name" value="ABC TRANSPORTER ATP-BINDING SUBUNIT"/>
    <property type="match status" value="1"/>
</dbReference>
<evidence type="ECO:0000256" key="3">
    <source>
        <dbReference type="ARBA" id="ARBA00022840"/>
    </source>
</evidence>
<dbReference type="SUPFAM" id="SSF52540">
    <property type="entry name" value="P-loop containing nucleoside triphosphate hydrolases"/>
    <property type="match status" value="2"/>
</dbReference>
<dbReference type="InterPro" id="IPR003593">
    <property type="entry name" value="AAA+_ATPase"/>
</dbReference>
<dbReference type="Gene3D" id="1.10.287.380">
    <property type="entry name" value="Valyl-tRNA synthetase, C-terminal domain"/>
    <property type="match status" value="1"/>
</dbReference>
<dbReference type="GO" id="GO:0016887">
    <property type="term" value="F:ATP hydrolysis activity"/>
    <property type="evidence" value="ECO:0007669"/>
    <property type="project" value="InterPro"/>
</dbReference>
<dbReference type="InterPro" id="IPR003439">
    <property type="entry name" value="ABC_transporter-like_ATP-bd"/>
</dbReference>
<name>A0A9X1X840_9BACL</name>
<dbReference type="FunFam" id="3.40.50.300:FF:000011">
    <property type="entry name" value="Putative ABC transporter ATP-binding component"/>
    <property type="match status" value="1"/>
</dbReference>
<evidence type="ECO:0000313" key="7">
    <source>
        <dbReference type="Proteomes" id="UP001139011"/>
    </source>
</evidence>
<dbReference type="InterPro" id="IPR027417">
    <property type="entry name" value="P-loop_NTPase"/>
</dbReference>
<sequence length="632" mass="72152">MSILSVENISKSYGDKTLFNEISFTVSEKQRIGIIGVNGTGKSTLLKIIAGMETGDTGGIVHANEFHIEYLPQSPVFEDGVTVLEAVFYGSSPLMQLLREYETAIKKLESEPQNEKFQKQLFSLQQKMDAMDAWDTNTTAKTVLNRLGIASLEQQVSTLSGGQQKRIAIARALIQPADLLILDEPTNHIDNETVEWLEDFLAKYRGALLMVTHDRYFLNRVTNRMIELDEGNLYSYEGNYEMFLEKKAEREEREASSEQKRQNLLRRELAWLRRGAKARTTKQKARIQRAETLQEHSGPAQKGQMEMAIGSARLGKKVMEIEGISKSFGEKTLFTDFSYLMMPDDRLGIIGKNGSGKTTLLNILAGKILPDSGQVETGPTVKLGFYTQNHEEMDENLRVIEYIREAADVIYTKDGHSITASQMLERFLFPPSAQWTYISRLSGGERRRLYLLRVLMGEPNVLFLDEPTNDLDIETLSVLEDYLEHFPGAVVTVSHDRYFLDRTMEHLFALEGNGEVRRFDGDYSAYLEQKRQEDEMASTVKTETPAEVKPKKEKARRLSYKEQKEWETIENVIAELEEKHEEIESQIASAGSDFGKIDGLFREQQEVADKLEEAMNRWEELSEIVEEIERNK</sequence>
<evidence type="ECO:0000313" key="6">
    <source>
        <dbReference type="EMBL" id="MCK6255709.1"/>
    </source>
</evidence>
<evidence type="ECO:0000256" key="1">
    <source>
        <dbReference type="ARBA" id="ARBA00022737"/>
    </source>
</evidence>
<comment type="caution">
    <text evidence="6">The sequence shown here is derived from an EMBL/GenBank/DDBJ whole genome shotgun (WGS) entry which is preliminary data.</text>
</comment>
<dbReference type="NCBIfam" id="NF000355">
    <property type="entry name" value="ribo_prot_ABC_F"/>
    <property type="match status" value="1"/>
</dbReference>
<accession>A0A9X1X840</accession>
<dbReference type="PANTHER" id="PTHR42855:SF1">
    <property type="entry name" value="ABC TRANSPORTER DOMAIN-CONTAINING PROTEIN"/>
    <property type="match status" value="1"/>
</dbReference>
<dbReference type="InterPro" id="IPR051309">
    <property type="entry name" value="ABCF_ATPase"/>
</dbReference>
<feature type="domain" description="ABC transporter" evidence="5">
    <location>
        <begin position="4"/>
        <end position="255"/>
    </location>
</feature>
<dbReference type="RefSeq" id="WP_248254575.1">
    <property type="nucleotide sequence ID" value="NZ_JAIWJX010000002.1"/>
</dbReference>